<dbReference type="HOGENOM" id="CLU_015101_4_1_1"/>
<dbReference type="AlphaFoldDB" id="A0A067M1D1"/>
<gene>
    <name evidence="2" type="ORF">BOTBODRAFT_178958</name>
</gene>
<dbReference type="InterPro" id="IPR001087">
    <property type="entry name" value="GDSL"/>
</dbReference>
<dbReference type="Gene3D" id="3.40.50.1110">
    <property type="entry name" value="SGNH hydrolase"/>
    <property type="match status" value="1"/>
</dbReference>
<evidence type="ECO:0000313" key="3">
    <source>
        <dbReference type="Proteomes" id="UP000027195"/>
    </source>
</evidence>
<proteinExistence type="predicted"/>
<dbReference type="OrthoDB" id="1600564at2759"/>
<dbReference type="STRING" id="930990.A0A067M1D1"/>
<keyword evidence="1" id="KW-0378">Hydrolase</keyword>
<dbReference type="SUPFAM" id="SSF52266">
    <property type="entry name" value="SGNH hydrolase"/>
    <property type="match status" value="1"/>
</dbReference>
<accession>A0A067M1D1</accession>
<dbReference type="Pfam" id="PF00657">
    <property type="entry name" value="Lipase_GDSL"/>
    <property type="match status" value="1"/>
</dbReference>
<protein>
    <submittedName>
        <fullName evidence="2">Carbohydrate esterase family 16 protein</fullName>
    </submittedName>
</protein>
<reference evidence="3" key="1">
    <citation type="journal article" date="2014" name="Proc. Natl. Acad. Sci. U.S.A.">
        <title>Extensive sampling of basidiomycete genomes demonstrates inadequacy of the white-rot/brown-rot paradigm for wood decay fungi.</title>
        <authorList>
            <person name="Riley R."/>
            <person name="Salamov A.A."/>
            <person name="Brown D.W."/>
            <person name="Nagy L.G."/>
            <person name="Floudas D."/>
            <person name="Held B.W."/>
            <person name="Levasseur A."/>
            <person name="Lombard V."/>
            <person name="Morin E."/>
            <person name="Otillar R."/>
            <person name="Lindquist E.A."/>
            <person name="Sun H."/>
            <person name="LaButti K.M."/>
            <person name="Schmutz J."/>
            <person name="Jabbour D."/>
            <person name="Luo H."/>
            <person name="Baker S.E."/>
            <person name="Pisabarro A.G."/>
            <person name="Walton J.D."/>
            <person name="Blanchette R.A."/>
            <person name="Henrissat B."/>
            <person name="Martin F."/>
            <person name="Cullen D."/>
            <person name="Hibbett D.S."/>
            <person name="Grigoriev I.V."/>
        </authorList>
    </citation>
    <scope>NUCLEOTIDE SEQUENCE [LARGE SCALE GENOMIC DNA]</scope>
    <source>
        <strain evidence="3">FD-172 SS1</strain>
    </source>
</reference>
<dbReference type="InParanoid" id="A0A067M1D1"/>
<organism evidence="2 3">
    <name type="scientific">Botryobasidium botryosum (strain FD-172 SS1)</name>
    <dbReference type="NCBI Taxonomy" id="930990"/>
    <lineage>
        <taxon>Eukaryota</taxon>
        <taxon>Fungi</taxon>
        <taxon>Dikarya</taxon>
        <taxon>Basidiomycota</taxon>
        <taxon>Agaricomycotina</taxon>
        <taxon>Agaricomycetes</taxon>
        <taxon>Cantharellales</taxon>
        <taxon>Botryobasidiaceae</taxon>
        <taxon>Botryobasidium</taxon>
    </lineage>
</organism>
<keyword evidence="3" id="KW-1185">Reference proteome</keyword>
<evidence type="ECO:0000256" key="1">
    <source>
        <dbReference type="ARBA" id="ARBA00022801"/>
    </source>
</evidence>
<dbReference type="InterPro" id="IPR036514">
    <property type="entry name" value="SGNH_hydro_sf"/>
</dbReference>
<dbReference type="PANTHER" id="PTHR45648">
    <property type="entry name" value="GDSL LIPASE/ACYLHYDROLASE FAMILY PROTEIN (AFU_ORTHOLOGUE AFUA_4G14700)"/>
    <property type="match status" value="1"/>
</dbReference>
<evidence type="ECO:0000313" key="2">
    <source>
        <dbReference type="EMBL" id="KDQ09578.1"/>
    </source>
</evidence>
<dbReference type="InterPro" id="IPR051058">
    <property type="entry name" value="GDSL_Est/Lipase"/>
</dbReference>
<name>A0A067M1D1_BOTB1</name>
<dbReference type="PANTHER" id="PTHR45648:SF22">
    <property type="entry name" value="GDSL LIPASE_ACYLHYDROLASE FAMILY PROTEIN (AFU_ORTHOLOGUE AFUA_4G14700)"/>
    <property type="match status" value="1"/>
</dbReference>
<sequence>MTTGLDVVAAENFGTVHLGPYWPGFSGLRYLFIFGDSYSSVGYNNNRANSAISHPNDTNPLGVKFPGQTWTEAGTPNWVGYLVAEFNKSKLLVFDYAVGGATAHDPQSKLALLRDVATPVCSPARAPVSSTTSGSFQSLGKAFLDGAGNKAARPRWAKGWNASNALFVSWIGINDIGRGWPSELSLDALFEAQEALYDAGARNFLFIDVPPMNRSPAVPLARAPVDAPYTSWNTQLSVRLTQFIEDHREGASVFRVSAFGIFHHLLDNPELHGLDSAGVRKAGGMVWMDKLHPTSAVHKIIAGRVAAFLEGIPPSASQLPFAESSWNAKGLRAANRGEDTRQQLPTRCLCQ</sequence>
<dbReference type="Proteomes" id="UP000027195">
    <property type="component" value="Unassembled WGS sequence"/>
</dbReference>
<dbReference type="EMBL" id="KL198077">
    <property type="protein sequence ID" value="KDQ09578.1"/>
    <property type="molecule type" value="Genomic_DNA"/>
</dbReference>
<dbReference type="GO" id="GO:0016788">
    <property type="term" value="F:hydrolase activity, acting on ester bonds"/>
    <property type="evidence" value="ECO:0007669"/>
    <property type="project" value="InterPro"/>
</dbReference>